<dbReference type="OrthoDB" id="8481950at2"/>
<reference evidence="3 5" key="2">
    <citation type="journal article" date="2017" name="Infect. Genet. Evol.">
        <title>The new phylogeny of the genus Mycobacterium: The old and the news.</title>
        <authorList>
            <person name="Tortoli E."/>
            <person name="Fedrizzi T."/>
            <person name="Meehan C.J."/>
            <person name="Trovato A."/>
            <person name="Grottola A."/>
            <person name="Giacobazzi E."/>
            <person name="Serpini G.F."/>
            <person name="Tagliazucchi S."/>
            <person name="Fabio A."/>
            <person name="Bettua C."/>
            <person name="Bertorelli R."/>
            <person name="Frascaro F."/>
            <person name="De Sanctis V."/>
            <person name="Pecorari M."/>
            <person name="Jousson O."/>
            <person name="Segata N."/>
            <person name="Cirillo D.M."/>
        </authorList>
    </citation>
    <scope>NUCLEOTIDE SEQUENCE [LARGE SCALE GENOMIC DNA]</scope>
    <source>
        <strain evidence="3 5">NCTC 12882</strain>
    </source>
</reference>
<gene>
    <name evidence="2" type="ORF">AWB95_20640</name>
    <name evidence="3" type="ORF">CQY23_20305</name>
</gene>
<dbReference type="EMBL" id="PDKV01000034">
    <property type="protein sequence ID" value="PIB75129.1"/>
    <property type="molecule type" value="Genomic_DNA"/>
</dbReference>
<dbReference type="InterPro" id="IPR025597">
    <property type="entry name" value="DUF4345"/>
</dbReference>
<organism evidence="2 4">
    <name type="scientific">Mycobacterium celatum</name>
    <dbReference type="NCBI Taxonomy" id="28045"/>
    <lineage>
        <taxon>Bacteria</taxon>
        <taxon>Bacillati</taxon>
        <taxon>Actinomycetota</taxon>
        <taxon>Actinomycetes</taxon>
        <taxon>Mycobacteriales</taxon>
        <taxon>Mycobacteriaceae</taxon>
        <taxon>Mycobacterium</taxon>
    </lineage>
</organism>
<evidence type="ECO:0000256" key="1">
    <source>
        <dbReference type="SAM" id="Phobius"/>
    </source>
</evidence>
<reference evidence="2 4" key="1">
    <citation type="submission" date="2016-01" db="EMBL/GenBank/DDBJ databases">
        <title>The new phylogeny of the genus Mycobacterium.</title>
        <authorList>
            <person name="Tarcisio F."/>
            <person name="Conor M."/>
            <person name="Antonella G."/>
            <person name="Elisabetta G."/>
            <person name="Giulia F.S."/>
            <person name="Sara T."/>
            <person name="Anna F."/>
            <person name="Clotilde B."/>
            <person name="Roberto B."/>
            <person name="Veronica D.S."/>
            <person name="Fabio R."/>
            <person name="Monica P."/>
            <person name="Olivier J."/>
            <person name="Enrico T."/>
            <person name="Nicola S."/>
        </authorList>
    </citation>
    <scope>NUCLEOTIDE SEQUENCE [LARGE SCALE GENOMIC DNA]</scope>
    <source>
        <strain evidence="2 4">DSM 44243</strain>
    </source>
</reference>
<accession>A0A1X1RJQ4</accession>
<evidence type="ECO:0000313" key="2">
    <source>
        <dbReference type="EMBL" id="ORV07834.1"/>
    </source>
</evidence>
<sequence length="69" mass="7084">MGTALLVALSDAHLRPGVLVTVGSALAGMAAGRILSRLVDASTPLFPVWLYFLLEITCANASFVAAIIG</sequence>
<dbReference type="AlphaFoldDB" id="A0A1X1RJQ4"/>
<keyword evidence="1" id="KW-0812">Transmembrane</keyword>
<evidence type="ECO:0000313" key="3">
    <source>
        <dbReference type="EMBL" id="PIB75129.1"/>
    </source>
</evidence>
<keyword evidence="1" id="KW-0472">Membrane</keyword>
<feature type="transmembrane region" description="Helical" evidence="1">
    <location>
        <begin position="48"/>
        <end position="68"/>
    </location>
</feature>
<dbReference type="Proteomes" id="UP000193907">
    <property type="component" value="Unassembled WGS sequence"/>
</dbReference>
<protein>
    <submittedName>
        <fullName evidence="3">DUF4345 domain-containing protein</fullName>
    </submittedName>
</protein>
<evidence type="ECO:0000313" key="5">
    <source>
        <dbReference type="Proteomes" id="UP000230971"/>
    </source>
</evidence>
<dbReference type="EMBL" id="LQOM01000048">
    <property type="protein sequence ID" value="ORV07834.1"/>
    <property type="molecule type" value="Genomic_DNA"/>
</dbReference>
<dbReference type="Proteomes" id="UP000230971">
    <property type="component" value="Unassembled WGS sequence"/>
</dbReference>
<keyword evidence="1" id="KW-1133">Transmembrane helix</keyword>
<comment type="caution">
    <text evidence="2">The sequence shown here is derived from an EMBL/GenBank/DDBJ whole genome shotgun (WGS) entry which is preliminary data.</text>
</comment>
<dbReference type="Pfam" id="PF14248">
    <property type="entry name" value="DUF4345"/>
    <property type="match status" value="1"/>
</dbReference>
<name>A0A1X1RJQ4_MYCCE</name>
<evidence type="ECO:0000313" key="4">
    <source>
        <dbReference type="Proteomes" id="UP000193907"/>
    </source>
</evidence>
<keyword evidence="4" id="KW-1185">Reference proteome</keyword>
<proteinExistence type="predicted"/>